<keyword evidence="1" id="KW-0732">Signal</keyword>
<evidence type="ECO:0000256" key="1">
    <source>
        <dbReference type="SAM" id="SignalP"/>
    </source>
</evidence>
<dbReference type="EMBL" id="JXXE01000505">
    <property type="protein sequence ID" value="KIZ38379.1"/>
    <property type="molecule type" value="Genomic_DNA"/>
</dbReference>
<dbReference type="RefSeq" id="WP_044415984.1">
    <property type="nucleotide sequence ID" value="NZ_JXXE01000505.1"/>
</dbReference>
<feature type="chain" id="PRO_5002319459" evidence="1">
    <location>
        <begin position="23"/>
        <end position="313"/>
    </location>
</feature>
<evidence type="ECO:0000313" key="3">
    <source>
        <dbReference type="Proteomes" id="UP000032515"/>
    </source>
</evidence>
<comment type="caution">
    <text evidence="2">The sequence shown here is derived from an EMBL/GenBank/DDBJ whole genome shotgun (WGS) entry which is preliminary data.</text>
</comment>
<feature type="signal peptide" evidence="1">
    <location>
        <begin position="1"/>
        <end position="22"/>
    </location>
</feature>
<dbReference type="Proteomes" id="UP000032515">
    <property type="component" value="Unassembled WGS sequence"/>
</dbReference>
<reference evidence="2 3" key="1">
    <citation type="submission" date="2014-11" db="EMBL/GenBank/DDBJ databases">
        <title>Genomics and ecophysiology of heterotrophic nitrogen fixing bacteria isolated from estuarine surface water.</title>
        <authorList>
            <person name="Bentzon-Tilia M."/>
            <person name="Severin I."/>
            <person name="Hansen L.H."/>
            <person name="Riemann L."/>
        </authorList>
    </citation>
    <scope>NUCLEOTIDE SEQUENCE [LARGE SCALE GENOMIC DNA]</scope>
    <source>
        <strain evidence="2 3">BAL398</strain>
    </source>
</reference>
<name>A0A0D7EC18_RHOPL</name>
<organism evidence="2 3">
    <name type="scientific">Rhodopseudomonas palustris</name>
    <dbReference type="NCBI Taxonomy" id="1076"/>
    <lineage>
        <taxon>Bacteria</taxon>
        <taxon>Pseudomonadati</taxon>
        <taxon>Pseudomonadota</taxon>
        <taxon>Alphaproteobacteria</taxon>
        <taxon>Hyphomicrobiales</taxon>
        <taxon>Nitrobacteraceae</taxon>
        <taxon>Rhodopseudomonas</taxon>
    </lineage>
</organism>
<proteinExistence type="predicted"/>
<accession>A0A0D7EC18</accession>
<evidence type="ECO:0000313" key="2">
    <source>
        <dbReference type="EMBL" id="KIZ38379.1"/>
    </source>
</evidence>
<protein>
    <submittedName>
        <fullName evidence="2">Signal peptide protein</fullName>
    </submittedName>
</protein>
<dbReference type="OrthoDB" id="7926124at2"/>
<gene>
    <name evidence="2" type="ORF">OO17_22850</name>
</gene>
<dbReference type="AlphaFoldDB" id="A0A0D7EC18"/>
<sequence length="313" mass="33090">MKHIARLVAFVLLSAAVSPAFAADPTYPRGIRVGMTPMDGLVPASTFVGFESPDNGVKVLLAELPAKAFAEVEEASKAAPADAGAVKPQSIATAAGPGYYSAEDGKAGPDKVRRYSLIVSGGKTFSGYVAVQIADSETKTYSEDAVKRMFATVAVRQQVPVAEQLALMPFKVSELSGFKTVRTLAPGAALLLADGDDETGVEAAPFIVLGLIGSAPERSEDRGRFAQQSAGLIPGLREGRITMSEPVRIDGAPGYETRIDAVSGKDNTPVRVVQWLRFGGGNVAIRIIASSPRDQWSKAFPRFRAVRDGLEPR</sequence>
<dbReference type="PATRIC" id="fig|1076.23.peg.5457"/>